<dbReference type="InterPro" id="IPR023996">
    <property type="entry name" value="TonB-dep_OMP_SusC/RagA"/>
</dbReference>
<dbReference type="NCBIfam" id="TIGR04056">
    <property type="entry name" value="OMP_RagA_SusC"/>
    <property type="match status" value="1"/>
</dbReference>
<evidence type="ECO:0000259" key="9">
    <source>
        <dbReference type="Pfam" id="PF07715"/>
    </source>
</evidence>
<keyword evidence="2 7" id="KW-0813">Transport</keyword>
<dbReference type="Gene3D" id="2.40.170.20">
    <property type="entry name" value="TonB-dependent receptor, beta-barrel domain"/>
    <property type="match status" value="1"/>
</dbReference>
<evidence type="ECO:0000256" key="1">
    <source>
        <dbReference type="ARBA" id="ARBA00004571"/>
    </source>
</evidence>
<dbReference type="Gene3D" id="2.170.130.10">
    <property type="entry name" value="TonB-dependent receptor, plug domain"/>
    <property type="match status" value="1"/>
</dbReference>
<keyword evidence="4 7" id="KW-0812">Transmembrane</keyword>
<dbReference type="EMBL" id="CZBI01000001">
    <property type="protein sequence ID" value="CUP54540.1"/>
    <property type="molecule type" value="Genomic_DNA"/>
</dbReference>
<dbReference type="InterPro" id="IPR012910">
    <property type="entry name" value="Plug_dom"/>
</dbReference>
<dbReference type="AlphaFoldDB" id="A0A174P6T3"/>
<dbReference type="SUPFAM" id="SSF56935">
    <property type="entry name" value="Porins"/>
    <property type="match status" value="1"/>
</dbReference>
<dbReference type="InterPro" id="IPR008969">
    <property type="entry name" value="CarboxyPept-like_regulatory"/>
</dbReference>
<proteinExistence type="inferred from homology"/>
<keyword evidence="3 7" id="KW-1134">Transmembrane beta strand</keyword>
<feature type="chain" id="PRO_5008029631" evidence="8">
    <location>
        <begin position="23"/>
        <end position="1008"/>
    </location>
</feature>
<evidence type="ECO:0000256" key="8">
    <source>
        <dbReference type="SAM" id="SignalP"/>
    </source>
</evidence>
<evidence type="ECO:0000313" key="10">
    <source>
        <dbReference type="EMBL" id="CUP54540.1"/>
    </source>
</evidence>
<evidence type="ECO:0000313" key="11">
    <source>
        <dbReference type="Proteomes" id="UP000095541"/>
    </source>
</evidence>
<evidence type="ECO:0000256" key="4">
    <source>
        <dbReference type="ARBA" id="ARBA00022692"/>
    </source>
</evidence>
<sequence length="1008" mass="114271">MNKKTFLKCYVCALFFATAAYAESGHSMKGTVADANGKPLSGVLVQVPGTKIQVLTDADGRFDLPVEKGTLLNFVHPDFYAQEVAYKGQNRFIVQLAPRVLPGLEAKNKNVDLLRGSVKKDNLVETIGFVENSSLTTSPTYNFLGAAQGRMPGLNISFKQSGSMQAVYNWNVRNARTTMFMVDGIERDFYTMDPDQIESIQVLKDGLSTVMLGQRSAAGVINVITKKGDEGKPRFSFTVETGFEKALKLPNKLGAVDFMTLVNEGSINDNKDPNKYIYSPELIQKYRDNENPYLYPDVDWYKEILDKTTPVHRYNFNVSGATNAFRYFVDLDWYRENGFLKTKEDNSYNTNAQTNRFSVRSNLGVKVTPTTFMQINLAGRQERYNEPAYNNNASGTGNIYSQLLYTRPNKYPVFNPDGTYGSYQNANGGGNENLYGLAVDRGYQFKDTRHMSFDLTINQRMDFLLNGLYVEASGSYYSATSYYTMRRKDFVAYWYNEDGAYQQKGSDGDQGNAGDKDQRYRITYMKGLIGYDHSFGKHNLSAVLIGDLNQIQDQTLYRGYLKNYTNYSARLNYNYDNRYLAEAVYTRGGFNWFAPGNRWANYWGVGAAWNGHNEGFIKKLNVFSTLKPRITYALTGQATCNYAEYIQSYITGDGNLRIAPYLDGFKFSRENNIATFLNPEKAKKLNVGIDLGFLNDRLNGTFDYYRNKFTDVVATSEIKTSILGATYPRTNCQEYSYTGYELSLTWQDRIRNFNYYVTGNLSFEQSKLDYTPELTKKYPWMSAVGDPTGMTYGYVADGIFQSQEEIDNYDAFLTSAIKSSIMPGDIRYKDLNNDGVIDINDQTNLGSKKAKGYYGVTAGFNYKGFDFSVFVQGTLNRQIYLSGDFMHGSGNSGNNAITSYVLGRWTPENHTNTQTRIWYGNNNNNKVTSSFWLYNADYFRLKNVEVGYTFPTAWTRKVGIPSVRIFANGMNLLTASEIFDVRDDIDPEVWGSNYPLTRTINFGISIKL</sequence>
<gene>
    <name evidence="10" type="ORF">ERS852557_00961</name>
</gene>
<dbReference type="SUPFAM" id="SSF49464">
    <property type="entry name" value="Carboxypeptidase regulatory domain-like"/>
    <property type="match status" value="1"/>
</dbReference>
<accession>A0A174P6T3</accession>
<evidence type="ECO:0000256" key="5">
    <source>
        <dbReference type="ARBA" id="ARBA00023136"/>
    </source>
</evidence>
<dbReference type="InterPro" id="IPR037066">
    <property type="entry name" value="Plug_dom_sf"/>
</dbReference>
<dbReference type="Gene3D" id="2.60.40.1120">
    <property type="entry name" value="Carboxypeptidase-like, regulatory domain"/>
    <property type="match status" value="1"/>
</dbReference>
<evidence type="ECO:0000256" key="3">
    <source>
        <dbReference type="ARBA" id="ARBA00022452"/>
    </source>
</evidence>
<keyword evidence="5 7" id="KW-0472">Membrane</keyword>
<keyword evidence="10" id="KW-0675">Receptor</keyword>
<evidence type="ECO:0000256" key="7">
    <source>
        <dbReference type="PROSITE-ProRule" id="PRU01360"/>
    </source>
</evidence>
<name>A0A174P6T3_BACT4</name>
<protein>
    <submittedName>
        <fullName evidence="10">TonB-dependent receptor plug</fullName>
    </submittedName>
</protein>
<dbReference type="Pfam" id="PF07715">
    <property type="entry name" value="Plug"/>
    <property type="match status" value="1"/>
</dbReference>
<organism evidence="10 11">
    <name type="scientific">Bacteroides thetaiotaomicron</name>
    <dbReference type="NCBI Taxonomy" id="818"/>
    <lineage>
        <taxon>Bacteria</taxon>
        <taxon>Pseudomonadati</taxon>
        <taxon>Bacteroidota</taxon>
        <taxon>Bacteroidia</taxon>
        <taxon>Bacteroidales</taxon>
        <taxon>Bacteroidaceae</taxon>
        <taxon>Bacteroides</taxon>
    </lineage>
</organism>
<feature type="domain" description="TonB-dependent receptor plug" evidence="9">
    <location>
        <begin position="130"/>
        <end position="220"/>
    </location>
</feature>
<dbReference type="Proteomes" id="UP000095541">
    <property type="component" value="Unassembled WGS sequence"/>
</dbReference>
<dbReference type="PROSITE" id="PS52016">
    <property type="entry name" value="TONB_DEPENDENT_REC_3"/>
    <property type="match status" value="1"/>
</dbReference>
<dbReference type="InterPro" id="IPR036942">
    <property type="entry name" value="Beta-barrel_TonB_sf"/>
</dbReference>
<dbReference type="GO" id="GO:0009279">
    <property type="term" value="C:cell outer membrane"/>
    <property type="evidence" value="ECO:0007669"/>
    <property type="project" value="UniProtKB-SubCell"/>
</dbReference>
<reference evidence="10 11" key="1">
    <citation type="submission" date="2015-09" db="EMBL/GenBank/DDBJ databases">
        <authorList>
            <consortium name="Pathogen Informatics"/>
        </authorList>
    </citation>
    <scope>NUCLEOTIDE SEQUENCE [LARGE SCALE GENOMIC DNA]</scope>
    <source>
        <strain evidence="10 11">2789STDY5834945</strain>
    </source>
</reference>
<comment type="similarity">
    <text evidence="7">Belongs to the TonB-dependent receptor family.</text>
</comment>
<feature type="signal peptide" evidence="8">
    <location>
        <begin position="1"/>
        <end position="22"/>
    </location>
</feature>
<evidence type="ECO:0000256" key="6">
    <source>
        <dbReference type="ARBA" id="ARBA00023237"/>
    </source>
</evidence>
<dbReference type="InterPro" id="IPR039426">
    <property type="entry name" value="TonB-dep_rcpt-like"/>
</dbReference>
<comment type="subcellular location">
    <subcellularLocation>
        <location evidence="1 7">Cell outer membrane</location>
        <topology evidence="1 7">Multi-pass membrane protein</topology>
    </subcellularLocation>
</comment>
<keyword evidence="8" id="KW-0732">Signal</keyword>
<evidence type="ECO:0000256" key="2">
    <source>
        <dbReference type="ARBA" id="ARBA00022448"/>
    </source>
</evidence>
<keyword evidence="6 7" id="KW-0998">Cell outer membrane</keyword>
<dbReference type="RefSeq" id="WP_055217286.1">
    <property type="nucleotide sequence ID" value="NZ_CZBI01000001.1"/>
</dbReference>